<keyword evidence="7" id="KW-0460">Magnesium</keyword>
<evidence type="ECO:0000256" key="6">
    <source>
        <dbReference type="ARBA" id="ARBA00030169"/>
    </source>
</evidence>
<dbReference type="AlphaFoldDB" id="A0A059UZL5"/>
<feature type="binding site" evidence="7">
    <location>
        <position position="120"/>
    </location>
    <ligand>
        <name>Mg(2+)</name>
        <dbReference type="ChEBI" id="CHEBI:18420"/>
    </ligand>
</feature>
<dbReference type="EMBL" id="RJAI01000029">
    <property type="protein sequence ID" value="RNF88513.1"/>
    <property type="molecule type" value="Genomic_DNA"/>
</dbReference>
<name>A0A059UZL5_PSEPU</name>
<evidence type="ECO:0000256" key="2">
    <source>
        <dbReference type="ARBA" id="ARBA00016549"/>
    </source>
</evidence>
<dbReference type="GeneID" id="97167204"/>
<dbReference type="PANTHER" id="PTHR33254">
    <property type="entry name" value="4-HYDROXY-4-METHYL-2-OXOGLUTARATE ALDOLASE 3-RELATED"/>
    <property type="match status" value="1"/>
</dbReference>
<dbReference type="GO" id="GO:0016829">
    <property type="term" value="F:lyase activity"/>
    <property type="evidence" value="ECO:0007669"/>
    <property type="project" value="UniProtKB-KW"/>
</dbReference>
<dbReference type="PANTHER" id="PTHR33254:SF4">
    <property type="entry name" value="4-HYDROXY-4-METHYL-2-OXOGLUTARATE ALDOLASE 3-RELATED"/>
    <property type="match status" value="1"/>
</dbReference>
<comment type="cofactor">
    <cofactor evidence="1">
        <name>a divalent metal cation</name>
        <dbReference type="ChEBI" id="CHEBI:60240"/>
    </cofactor>
</comment>
<proteinExistence type="predicted"/>
<keyword evidence="3 7" id="KW-0479">Metal-binding</keyword>
<reference evidence="8" key="2">
    <citation type="submission" date="2020-10" db="EMBL/GenBank/DDBJ databases">
        <title>Genome sequences of Pseudomonas isolates.</title>
        <authorList>
            <person name="Wessels L."/>
            <person name="Reich F."/>
            <person name="Hammerl J."/>
        </authorList>
    </citation>
    <scope>NUCLEOTIDE SEQUENCE</scope>
    <source>
        <strain evidence="8">20-MO00640-0</strain>
    </source>
</reference>
<dbReference type="Proteomes" id="UP000639504">
    <property type="component" value="Unassembled WGS sequence"/>
</dbReference>
<reference evidence="9 10" key="1">
    <citation type="submission" date="2018-10" db="EMBL/GenBank/DDBJ databases">
        <title>An outbreak of IMP-63 producing strain in France.</title>
        <authorList>
            <person name="Bour M."/>
            <person name="Liapis E."/>
            <person name="Plesiat P."/>
        </authorList>
    </citation>
    <scope>NUCLEOTIDE SEQUENCE [LARGE SCALE GENOMIC DNA]</scope>
    <source>
        <strain evidence="9 10">12917</strain>
    </source>
</reference>
<dbReference type="Gene3D" id="3.50.30.40">
    <property type="entry name" value="Ribonuclease E inhibitor RraA/RraA-like"/>
    <property type="match status" value="1"/>
</dbReference>
<dbReference type="NCBIfam" id="NF004850">
    <property type="entry name" value="PRK06201.1"/>
    <property type="match status" value="1"/>
</dbReference>
<dbReference type="Pfam" id="PF03737">
    <property type="entry name" value="RraA-like"/>
    <property type="match status" value="1"/>
</dbReference>
<evidence type="ECO:0000313" key="8">
    <source>
        <dbReference type="EMBL" id="MBF8738355.1"/>
    </source>
</evidence>
<dbReference type="Proteomes" id="UP000278162">
    <property type="component" value="Unassembled WGS sequence"/>
</dbReference>
<dbReference type="InterPro" id="IPR005493">
    <property type="entry name" value="RraA/RraA-like"/>
</dbReference>
<keyword evidence="4" id="KW-0456">Lyase</keyword>
<evidence type="ECO:0000256" key="4">
    <source>
        <dbReference type="ARBA" id="ARBA00023239"/>
    </source>
</evidence>
<feature type="binding site" evidence="7">
    <location>
        <begin position="97"/>
        <end position="100"/>
    </location>
    <ligand>
        <name>substrate</name>
    </ligand>
</feature>
<evidence type="ECO:0000256" key="5">
    <source>
        <dbReference type="ARBA" id="ARBA00029596"/>
    </source>
</evidence>
<dbReference type="SUPFAM" id="SSF89562">
    <property type="entry name" value="RraA-like"/>
    <property type="match status" value="1"/>
</dbReference>
<sequence length="225" mass="23866">MSIGFQVLERARKVGDEWVARYREVPVANVSDSMNRMTAGGARLRPMHREGVLCGPALTVKARPGDNLMLHYAIDIAQPGDVIVVDAGGDLTNALIGEMMVAYAVKRGLAGIVINGAIRDAANIGAGDFPLFAAGVSHRGPYKDGPGEINVPIAIDGMVIEPGDLVIGDDDGLLCVPYDHVAEVYARATAKHTAETAQMEHIAQGTNDRSWVLESLKKKGCLLPG</sequence>
<protein>
    <recommendedName>
        <fullName evidence="2">Putative 4-hydroxy-4-methyl-2-oxoglutarate aldolase</fullName>
    </recommendedName>
    <alternativeName>
        <fullName evidence="5">Regulator of ribonuclease activity homolog</fullName>
    </alternativeName>
    <alternativeName>
        <fullName evidence="6">RraA-like protein</fullName>
    </alternativeName>
</protein>
<dbReference type="KEGG" id="ppud:DW66_2035"/>
<dbReference type="GO" id="GO:0046872">
    <property type="term" value="F:metal ion binding"/>
    <property type="evidence" value="ECO:0007669"/>
    <property type="project" value="UniProtKB-KW"/>
</dbReference>
<comment type="cofactor">
    <cofactor evidence="7">
        <name>Mg(2+)</name>
        <dbReference type="ChEBI" id="CHEBI:18420"/>
    </cofactor>
</comment>
<evidence type="ECO:0000313" key="10">
    <source>
        <dbReference type="Proteomes" id="UP000278162"/>
    </source>
</evidence>
<evidence type="ECO:0000256" key="7">
    <source>
        <dbReference type="PIRSR" id="PIRSR605493-1"/>
    </source>
</evidence>
<gene>
    <name evidence="9" type="ORF">EFK07_13400</name>
    <name evidence="8" type="ORF">IR015_23385</name>
</gene>
<dbReference type="RefSeq" id="WP_013971794.1">
    <property type="nucleotide sequence ID" value="NZ_BSKK01000022.1"/>
</dbReference>
<dbReference type="CDD" id="cd16841">
    <property type="entry name" value="RraA_family"/>
    <property type="match status" value="1"/>
</dbReference>
<evidence type="ECO:0000256" key="3">
    <source>
        <dbReference type="ARBA" id="ARBA00022723"/>
    </source>
</evidence>
<dbReference type="InterPro" id="IPR036704">
    <property type="entry name" value="RraA/RraA-like_sf"/>
</dbReference>
<organism evidence="9 10">
    <name type="scientific">Pseudomonas putida</name>
    <name type="common">Arthrobacter siderocapsulatus</name>
    <dbReference type="NCBI Taxonomy" id="303"/>
    <lineage>
        <taxon>Bacteria</taxon>
        <taxon>Pseudomonadati</taxon>
        <taxon>Pseudomonadota</taxon>
        <taxon>Gammaproteobacteria</taxon>
        <taxon>Pseudomonadales</taxon>
        <taxon>Pseudomonadaceae</taxon>
        <taxon>Pseudomonas</taxon>
    </lineage>
</organism>
<evidence type="ECO:0000313" key="9">
    <source>
        <dbReference type="EMBL" id="RNF88513.1"/>
    </source>
</evidence>
<dbReference type="OrthoDB" id="8717144at2"/>
<dbReference type="EMBL" id="JADLKB010000039">
    <property type="protein sequence ID" value="MBF8738355.1"/>
    <property type="molecule type" value="Genomic_DNA"/>
</dbReference>
<accession>A0A059UZL5</accession>
<evidence type="ECO:0000256" key="1">
    <source>
        <dbReference type="ARBA" id="ARBA00001968"/>
    </source>
</evidence>
<feature type="binding site" evidence="7">
    <location>
        <position position="119"/>
    </location>
    <ligand>
        <name>substrate</name>
    </ligand>
</feature>
<comment type="caution">
    <text evidence="9">The sequence shown here is derived from an EMBL/GenBank/DDBJ whole genome shotgun (WGS) entry which is preliminary data.</text>
</comment>